<dbReference type="InterPro" id="IPR006311">
    <property type="entry name" value="TAT_signal"/>
</dbReference>
<dbReference type="GO" id="GO:0016042">
    <property type="term" value="P:lipid catabolic process"/>
    <property type="evidence" value="ECO:0007669"/>
    <property type="project" value="UniProtKB-KW"/>
</dbReference>
<keyword evidence="4" id="KW-0732">Signal</keyword>
<feature type="signal peptide" evidence="4">
    <location>
        <begin position="1"/>
        <end position="29"/>
    </location>
</feature>
<evidence type="ECO:0000256" key="2">
    <source>
        <dbReference type="ARBA" id="ARBA00022963"/>
    </source>
</evidence>
<evidence type="ECO:0000313" key="5">
    <source>
        <dbReference type="EMBL" id="KAA2264107.1"/>
    </source>
</evidence>
<dbReference type="Pfam" id="PF03403">
    <property type="entry name" value="PAF-AH_p_II"/>
    <property type="match status" value="1"/>
</dbReference>
<feature type="chain" id="PRO_5022902792" evidence="4">
    <location>
        <begin position="30"/>
        <end position="429"/>
    </location>
</feature>
<keyword evidence="1" id="KW-0378">Hydrolase</keyword>
<dbReference type="InterPro" id="IPR029058">
    <property type="entry name" value="AB_hydrolase_fold"/>
</dbReference>
<organism evidence="5 6">
    <name type="scientific">Solihabitans fulvus</name>
    <dbReference type="NCBI Taxonomy" id="1892852"/>
    <lineage>
        <taxon>Bacteria</taxon>
        <taxon>Bacillati</taxon>
        <taxon>Actinomycetota</taxon>
        <taxon>Actinomycetes</taxon>
        <taxon>Pseudonocardiales</taxon>
        <taxon>Pseudonocardiaceae</taxon>
        <taxon>Solihabitans</taxon>
    </lineage>
</organism>
<comment type="caution">
    <text evidence="5">The sequence shown here is derived from an EMBL/GenBank/DDBJ whole genome shotgun (WGS) entry which is preliminary data.</text>
</comment>
<dbReference type="Gene3D" id="3.40.50.1820">
    <property type="entry name" value="alpha/beta hydrolase"/>
    <property type="match status" value="1"/>
</dbReference>
<reference evidence="5 6" key="2">
    <citation type="submission" date="2019-09" db="EMBL/GenBank/DDBJ databases">
        <authorList>
            <person name="Jin C."/>
        </authorList>
    </citation>
    <scope>NUCLEOTIDE SEQUENCE [LARGE SCALE GENOMIC DNA]</scope>
    <source>
        <strain evidence="5 6">AN110305</strain>
    </source>
</reference>
<dbReference type="AlphaFoldDB" id="A0A5B2XJY9"/>
<evidence type="ECO:0000256" key="3">
    <source>
        <dbReference type="ARBA" id="ARBA00023098"/>
    </source>
</evidence>
<keyword evidence="2" id="KW-0442">Lipid degradation</keyword>
<dbReference type="PANTHER" id="PTHR10272:SF0">
    <property type="entry name" value="PLATELET-ACTIVATING FACTOR ACETYLHYDROLASE"/>
    <property type="match status" value="1"/>
</dbReference>
<keyword evidence="6" id="KW-1185">Reference proteome</keyword>
<evidence type="ECO:0000313" key="6">
    <source>
        <dbReference type="Proteomes" id="UP000323454"/>
    </source>
</evidence>
<protein>
    <submittedName>
        <fullName evidence="5">Lipase</fullName>
    </submittedName>
</protein>
<gene>
    <name evidence="5" type="ORF">F0L68_08660</name>
</gene>
<sequence length="429" mass="46335">MDNRSNRRVLLRAGLALAAALAVAVPATAAASTTAQPIQIALPAPTGGHQVGTGSLHLVDQTRADPWRQDRRRELMVTISYPSRHMDSAPRADWLTPGIGSVVQALAAAAPLNVPSGAVDWTATKRWASQDTPVDRRHGPWPVVLFSPGFGVPRELDTLLTDDLASRGYVVVSMSHTYESSGVEFPGGRVETALVADNKPETMKTAIDVRVADARFVLDELTRLNAGANPDAEHRQLPPGLRGALDLSRVGMFGHSYGGYTSGETMYQDGRIAAGVNLDGSMAYGFGTDGSPYLPGEVTKHGLDRPFMLMGSTYTDPTTGQKVQHSHLPDGGDRSWADFWGNQRGWKRDFTLTQGAHHSYTDNQAVLPQLGSLIPQAVREVFIGTVDPARSLAAQHEYLASFFDRFLRGCDNHLLDGPSPSYPELTFQG</sequence>
<accession>A0A5B2XJY9</accession>
<name>A0A5B2XJY9_9PSEU</name>
<keyword evidence="3" id="KW-0443">Lipid metabolism</keyword>
<dbReference type="Proteomes" id="UP000323454">
    <property type="component" value="Unassembled WGS sequence"/>
</dbReference>
<dbReference type="SUPFAM" id="SSF53474">
    <property type="entry name" value="alpha/beta-Hydrolases"/>
    <property type="match status" value="1"/>
</dbReference>
<dbReference type="PANTHER" id="PTHR10272">
    <property type="entry name" value="PLATELET-ACTIVATING FACTOR ACETYLHYDROLASE"/>
    <property type="match status" value="1"/>
</dbReference>
<dbReference type="GO" id="GO:0003847">
    <property type="term" value="F:1-alkyl-2-acetylglycerophosphocholine esterase activity"/>
    <property type="evidence" value="ECO:0007669"/>
    <property type="project" value="TreeGrafter"/>
</dbReference>
<reference evidence="5 6" key="1">
    <citation type="submission" date="2019-09" db="EMBL/GenBank/DDBJ databases">
        <title>Goodfellowia gen. nov., a new genus of the Pseudonocardineae related to Actinoalloteichus, containing Goodfellowia coeruleoviolacea gen. nov., comb. nov. gen. nov., comb. nov.</title>
        <authorList>
            <person name="Labeda D."/>
        </authorList>
    </citation>
    <scope>NUCLEOTIDE SEQUENCE [LARGE SCALE GENOMIC DNA]</scope>
    <source>
        <strain evidence="5 6">AN110305</strain>
    </source>
</reference>
<dbReference type="EMBL" id="VUOB01000013">
    <property type="protein sequence ID" value="KAA2264107.1"/>
    <property type="molecule type" value="Genomic_DNA"/>
</dbReference>
<proteinExistence type="predicted"/>
<dbReference type="OrthoDB" id="569821at2"/>
<evidence type="ECO:0000256" key="1">
    <source>
        <dbReference type="ARBA" id="ARBA00022801"/>
    </source>
</evidence>
<dbReference type="PROSITE" id="PS51318">
    <property type="entry name" value="TAT"/>
    <property type="match status" value="1"/>
</dbReference>
<evidence type="ECO:0000256" key="4">
    <source>
        <dbReference type="SAM" id="SignalP"/>
    </source>
</evidence>